<dbReference type="EMBL" id="SSMQ01000004">
    <property type="protein sequence ID" value="TKD12100.1"/>
    <property type="molecule type" value="Genomic_DNA"/>
</dbReference>
<dbReference type="GO" id="GO:0035438">
    <property type="term" value="F:cyclic-di-GMP binding"/>
    <property type="evidence" value="ECO:0007669"/>
    <property type="project" value="InterPro"/>
</dbReference>
<organism evidence="3 4">
    <name type="scientific">Polyangium fumosum</name>
    <dbReference type="NCBI Taxonomy" id="889272"/>
    <lineage>
        <taxon>Bacteria</taxon>
        <taxon>Pseudomonadati</taxon>
        <taxon>Myxococcota</taxon>
        <taxon>Polyangia</taxon>
        <taxon>Polyangiales</taxon>
        <taxon>Polyangiaceae</taxon>
        <taxon>Polyangium</taxon>
    </lineage>
</organism>
<protein>
    <submittedName>
        <fullName evidence="3">PilZ domain-containing protein</fullName>
    </submittedName>
</protein>
<accession>A0A4U1JHL4</accession>
<dbReference type="SUPFAM" id="SSF141371">
    <property type="entry name" value="PilZ domain-like"/>
    <property type="match status" value="1"/>
</dbReference>
<proteinExistence type="predicted"/>
<comment type="caution">
    <text evidence="3">The sequence shown here is derived from an EMBL/GenBank/DDBJ whole genome shotgun (WGS) entry which is preliminary data.</text>
</comment>
<feature type="domain" description="PilZ" evidence="2">
    <location>
        <begin position="24"/>
        <end position="101"/>
    </location>
</feature>
<dbReference type="Gene3D" id="2.40.10.220">
    <property type="entry name" value="predicted glycosyltransferase like domains"/>
    <property type="match status" value="1"/>
</dbReference>
<feature type="region of interest" description="Disordered" evidence="1">
    <location>
        <begin position="1"/>
        <end position="23"/>
    </location>
</feature>
<dbReference type="Pfam" id="PF07238">
    <property type="entry name" value="PilZ"/>
    <property type="match status" value="1"/>
</dbReference>
<dbReference type="OrthoDB" id="5513852at2"/>
<dbReference type="Proteomes" id="UP000309215">
    <property type="component" value="Unassembled WGS sequence"/>
</dbReference>
<gene>
    <name evidence="3" type="ORF">E8A74_05685</name>
</gene>
<evidence type="ECO:0000313" key="4">
    <source>
        <dbReference type="Proteomes" id="UP000309215"/>
    </source>
</evidence>
<name>A0A4U1JHL4_9BACT</name>
<feature type="compositionally biased region" description="Acidic residues" evidence="1">
    <location>
        <begin position="1"/>
        <end position="11"/>
    </location>
</feature>
<sequence>MSNQDREEEAPLSEGPVSGPASDRRTALRHMAVFPAHVDTGNGTKRTAVIRDLSVSGALLLTRARVKIGDEVTLSLYLTGDPNQAREVKGRVVRDERRSVEVSDIWPYAVAIHFNEPFEDIEPAVKALAEKQASLGLVGGKDP</sequence>
<evidence type="ECO:0000313" key="3">
    <source>
        <dbReference type="EMBL" id="TKD12100.1"/>
    </source>
</evidence>
<dbReference type="InterPro" id="IPR009875">
    <property type="entry name" value="PilZ_domain"/>
</dbReference>
<evidence type="ECO:0000259" key="2">
    <source>
        <dbReference type="Pfam" id="PF07238"/>
    </source>
</evidence>
<dbReference type="RefSeq" id="WP_136927895.1">
    <property type="nucleotide sequence ID" value="NZ_SSMQ01000004.1"/>
</dbReference>
<dbReference type="AlphaFoldDB" id="A0A4U1JHL4"/>
<keyword evidence="4" id="KW-1185">Reference proteome</keyword>
<evidence type="ECO:0000256" key="1">
    <source>
        <dbReference type="SAM" id="MobiDB-lite"/>
    </source>
</evidence>
<reference evidence="3 4" key="1">
    <citation type="submission" date="2019-04" db="EMBL/GenBank/DDBJ databases">
        <authorList>
            <person name="Li Y."/>
            <person name="Wang J."/>
        </authorList>
    </citation>
    <scope>NUCLEOTIDE SEQUENCE [LARGE SCALE GENOMIC DNA]</scope>
    <source>
        <strain evidence="3 4">DSM 14668</strain>
    </source>
</reference>